<dbReference type="EMBL" id="SRYV01000010">
    <property type="protein sequence ID" value="TGY14641.1"/>
    <property type="molecule type" value="Genomic_DNA"/>
</dbReference>
<comment type="similarity">
    <text evidence="1">Belongs to the UPF0342 family.</text>
</comment>
<organism evidence="2 3">
    <name type="scientific">Lactobacillus intestinalis</name>
    <dbReference type="NCBI Taxonomy" id="151781"/>
    <lineage>
        <taxon>Bacteria</taxon>
        <taxon>Bacillati</taxon>
        <taxon>Bacillota</taxon>
        <taxon>Bacilli</taxon>
        <taxon>Lactobacillales</taxon>
        <taxon>Lactobacillaceae</taxon>
        <taxon>Lactobacillus</taxon>
    </lineage>
</organism>
<name>A0A4S2BJE6_9LACO</name>
<dbReference type="HAMAP" id="MF_01526">
    <property type="entry name" value="UPF0342"/>
    <property type="match status" value="1"/>
</dbReference>
<protein>
    <recommendedName>
        <fullName evidence="1">UPF0342 protein E5351_06240</fullName>
    </recommendedName>
</protein>
<evidence type="ECO:0000313" key="3">
    <source>
        <dbReference type="Proteomes" id="UP000309117"/>
    </source>
</evidence>
<dbReference type="GeneID" id="75116325"/>
<dbReference type="InterPro" id="IPR010368">
    <property type="entry name" value="Com_YlbF"/>
</dbReference>
<dbReference type="SUPFAM" id="SSF158622">
    <property type="entry name" value="YheA/YmcA-like"/>
    <property type="match status" value="1"/>
</dbReference>
<evidence type="ECO:0000256" key="1">
    <source>
        <dbReference type="HAMAP-Rule" id="MF_01526"/>
    </source>
</evidence>
<gene>
    <name evidence="2" type="ORF">E5351_06240</name>
</gene>
<reference evidence="2 3" key="1">
    <citation type="submission" date="2019-04" db="EMBL/GenBank/DDBJ databases">
        <title>Microbes associate with the intestines of laboratory mice.</title>
        <authorList>
            <person name="Navarre W."/>
            <person name="Wong E."/>
            <person name="Huang K."/>
            <person name="Tropini C."/>
            <person name="Ng K."/>
            <person name="Yu B."/>
        </authorList>
    </citation>
    <scope>NUCLEOTIDE SEQUENCE [LARGE SCALE GENOMIC DNA]</scope>
    <source>
        <strain evidence="2 3">NM61_E11</strain>
    </source>
</reference>
<dbReference type="RefSeq" id="WP_004046185.1">
    <property type="nucleotide sequence ID" value="NZ_AQFR02000003.1"/>
</dbReference>
<evidence type="ECO:0000313" key="2">
    <source>
        <dbReference type="EMBL" id="TGY14641.1"/>
    </source>
</evidence>
<dbReference type="Proteomes" id="UP000309117">
    <property type="component" value="Unassembled WGS sequence"/>
</dbReference>
<dbReference type="Pfam" id="PF06133">
    <property type="entry name" value="Com_YlbF"/>
    <property type="match status" value="1"/>
</dbReference>
<accession>A0A4S2BJE6</accession>
<comment type="caution">
    <text evidence="2">The sequence shown here is derived from an EMBL/GenBank/DDBJ whole genome shotgun (WGS) entry which is preliminary data.</text>
</comment>
<proteinExistence type="inferred from homology"/>
<sequence length="116" mass="13257">MVNIYDSANQLAKDLQQTQEYENLKKAIADVQNDQESADLFKKMDALQTKILTAQQSGQPLAEEDQKAYQELNETVQKNAKIIALLQSEQAIYKLINDLQKEITNPINDLYADLRK</sequence>
<dbReference type="Gene3D" id="1.20.1500.10">
    <property type="entry name" value="YheA/YmcA-like"/>
    <property type="match status" value="1"/>
</dbReference>
<dbReference type="AlphaFoldDB" id="A0A4S2BJE6"/>
<dbReference type="InterPro" id="IPR023378">
    <property type="entry name" value="YheA/YmcA-like_dom_sf"/>
</dbReference>